<organism evidence="1 2">
    <name type="scientific">Ensete ventricosum</name>
    <name type="common">Abyssinian banana</name>
    <name type="synonym">Musa ensete</name>
    <dbReference type="NCBI Taxonomy" id="4639"/>
    <lineage>
        <taxon>Eukaryota</taxon>
        <taxon>Viridiplantae</taxon>
        <taxon>Streptophyta</taxon>
        <taxon>Embryophyta</taxon>
        <taxon>Tracheophyta</taxon>
        <taxon>Spermatophyta</taxon>
        <taxon>Magnoliopsida</taxon>
        <taxon>Liliopsida</taxon>
        <taxon>Zingiberales</taxon>
        <taxon>Musaceae</taxon>
        <taxon>Ensete</taxon>
    </lineage>
</organism>
<gene>
    <name evidence="1" type="ORF">OPV22_031639</name>
</gene>
<evidence type="ECO:0000313" key="2">
    <source>
        <dbReference type="Proteomes" id="UP001222027"/>
    </source>
</evidence>
<reference evidence="1 2" key="1">
    <citation type="submission" date="2022-12" db="EMBL/GenBank/DDBJ databases">
        <title>Chromosome-scale assembly of the Ensete ventricosum genome.</title>
        <authorList>
            <person name="Dussert Y."/>
            <person name="Stocks J."/>
            <person name="Wendawek A."/>
            <person name="Woldeyes F."/>
            <person name="Nichols R.A."/>
            <person name="Borrell J.S."/>
        </authorList>
    </citation>
    <scope>NUCLEOTIDE SEQUENCE [LARGE SCALE GENOMIC DNA]</scope>
    <source>
        <strain evidence="2">cv. Maze</strain>
        <tissue evidence="1">Seeds</tissue>
    </source>
</reference>
<protein>
    <submittedName>
        <fullName evidence="1">Uncharacterized protein</fullName>
    </submittedName>
</protein>
<evidence type="ECO:0000313" key="1">
    <source>
        <dbReference type="EMBL" id="KAJ8458713.1"/>
    </source>
</evidence>
<name>A0AAV8PPN4_ENSVE</name>
<proteinExistence type="predicted"/>
<dbReference type="EMBL" id="JAQQAF010000009">
    <property type="protein sequence ID" value="KAJ8458713.1"/>
    <property type="molecule type" value="Genomic_DNA"/>
</dbReference>
<accession>A0AAV8PPN4</accession>
<dbReference type="Proteomes" id="UP001222027">
    <property type="component" value="Unassembled WGS sequence"/>
</dbReference>
<comment type="caution">
    <text evidence="1">The sequence shown here is derived from an EMBL/GenBank/DDBJ whole genome shotgun (WGS) entry which is preliminary data.</text>
</comment>
<sequence length="181" mass="20679">MRSDTTLDSDISRSLDLPRLDGKEEKKRATNRKNRVGYRVSDPKFQGFWIEIVNLVRSYRIQIRSIRSLLMLIDNRVELDKPTLCLPRTPLVGDPRIGSKRMQRAMLFVVPVFPHSQQGQTSLHELPAVPKDMHCIRSDLKGSTFLTPATKNFDRKVNALQPLLDTACSPQNHCSSIDIVR</sequence>
<keyword evidence="2" id="KW-1185">Reference proteome</keyword>
<dbReference type="AlphaFoldDB" id="A0AAV8PPN4"/>